<comment type="caution">
    <text evidence="3">The sequence shown here is derived from an EMBL/GenBank/DDBJ whole genome shotgun (WGS) entry which is preliminary data.</text>
</comment>
<organism evidence="3 4">
    <name type="scientific">Pleodorina starrii</name>
    <dbReference type="NCBI Taxonomy" id="330485"/>
    <lineage>
        <taxon>Eukaryota</taxon>
        <taxon>Viridiplantae</taxon>
        <taxon>Chlorophyta</taxon>
        <taxon>core chlorophytes</taxon>
        <taxon>Chlorophyceae</taxon>
        <taxon>CS clade</taxon>
        <taxon>Chlamydomonadales</taxon>
        <taxon>Volvocaceae</taxon>
        <taxon>Pleodorina</taxon>
    </lineage>
</organism>
<feature type="compositionally biased region" description="Low complexity" evidence="2">
    <location>
        <begin position="290"/>
        <end position="341"/>
    </location>
</feature>
<evidence type="ECO:0000256" key="1">
    <source>
        <dbReference type="SAM" id="Coils"/>
    </source>
</evidence>
<dbReference type="OrthoDB" id="8062037at2759"/>
<gene>
    <name evidence="3" type="primary">PLEST008446</name>
    <name evidence="3" type="ORF">PLESTB_001463000</name>
</gene>
<name>A0A9W6BVG3_9CHLO</name>
<evidence type="ECO:0000313" key="4">
    <source>
        <dbReference type="Proteomes" id="UP001165080"/>
    </source>
</evidence>
<feature type="coiled-coil region" evidence="1">
    <location>
        <begin position="198"/>
        <end position="232"/>
    </location>
</feature>
<feature type="compositionally biased region" description="Low complexity" evidence="2">
    <location>
        <begin position="392"/>
        <end position="425"/>
    </location>
</feature>
<dbReference type="PANTHER" id="PTHR47026">
    <property type="entry name" value="PIGMENTOSA GTPASE REGULATOR-LIKE PROTEIN, PUTATIVE-RELATED"/>
    <property type="match status" value="1"/>
</dbReference>
<reference evidence="3 4" key="1">
    <citation type="journal article" date="2023" name="Commun. Biol.">
        <title>Reorganization of the ancestral sex-determining regions during the evolution of trioecy in Pleodorina starrii.</title>
        <authorList>
            <person name="Takahashi K."/>
            <person name="Suzuki S."/>
            <person name="Kawai-Toyooka H."/>
            <person name="Yamamoto K."/>
            <person name="Hamaji T."/>
            <person name="Ootsuki R."/>
            <person name="Yamaguchi H."/>
            <person name="Kawachi M."/>
            <person name="Higashiyama T."/>
            <person name="Nozaki H."/>
        </authorList>
    </citation>
    <scope>NUCLEOTIDE SEQUENCE [LARGE SCALE GENOMIC DNA]</scope>
    <source>
        <strain evidence="3 4">NIES-4479</strain>
    </source>
</reference>
<feature type="compositionally biased region" description="Low complexity" evidence="2">
    <location>
        <begin position="460"/>
        <end position="490"/>
    </location>
</feature>
<sequence>MNYWYAPLNDSQANVTPRLPPELIASVAAPWRTTKELEALRAKARSQAHYDMAAAAQSILTSRKKQESEGAVRALRHGQLVHQLHTDTAALEALKAVDAMWAVHLDEMRREACAAVRAMQEKHEDALTKLRLEQVARAHDRGIRPERRSKELINLRRSEAVLASKNNFTSAARVKAHADDLAASEACSAHASWLLRCHGEQERLMAGQRRELEALRKRMDSRLREVEAARDTDMDKLQRKIKASTLHQQHSFVRERQFLDQALNGDLLNTVSTRPGRSFVDALPRMAELAAASQQHQQQNHEQARGSRPGASSAGSPSAAAPPDSTPGTGYLGPSSASCEGGAAGRARSEGPATALGVRFAPSQPRREAWGLADKAAEGGSGSGSDNGRADSSTSGASRPSSSSSSSTSKSSRGSGQGSQGSWSKRSVDGDGNQAPSPRPPSSHGRAERESAAEPPPQAAEPAPAVPTSAAAGSGTTAAGTGSGSSALTEEALRAMNQAGGARLTEIHRGANSLQSSSFKSNKPYAGGISARAIAKPVP</sequence>
<accession>A0A9W6BVG3</accession>
<evidence type="ECO:0000256" key="2">
    <source>
        <dbReference type="SAM" id="MobiDB-lite"/>
    </source>
</evidence>
<dbReference type="EMBL" id="BRXU01000027">
    <property type="protein sequence ID" value="GLC59216.1"/>
    <property type="molecule type" value="Genomic_DNA"/>
</dbReference>
<feature type="region of interest" description="Disordered" evidence="2">
    <location>
        <begin position="511"/>
        <end position="539"/>
    </location>
</feature>
<evidence type="ECO:0000313" key="3">
    <source>
        <dbReference type="EMBL" id="GLC59216.1"/>
    </source>
</evidence>
<feature type="region of interest" description="Disordered" evidence="2">
    <location>
        <begin position="290"/>
        <end position="499"/>
    </location>
</feature>
<keyword evidence="1" id="KW-0175">Coiled coil</keyword>
<protein>
    <submittedName>
        <fullName evidence="3">Uncharacterized protein</fullName>
    </submittedName>
</protein>
<dbReference type="PANTHER" id="PTHR47026:SF2">
    <property type="entry name" value="FLAGELLAR ASSOCIATED PROTEIN"/>
    <property type="match status" value="1"/>
</dbReference>
<proteinExistence type="predicted"/>
<dbReference type="Proteomes" id="UP001165080">
    <property type="component" value="Unassembled WGS sequence"/>
</dbReference>
<feature type="compositionally biased region" description="Polar residues" evidence="2">
    <location>
        <begin position="512"/>
        <end position="521"/>
    </location>
</feature>
<dbReference type="AlphaFoldDB" id="A0A9W6BVG3"/>
<keyword evidence="4" id="KW-1185">Reference proteome</keyword>